<dbReference type="CDD" id="cd11072">
    <property type="entry name" value="CYP71-like"/>
    <property type="match status" value="1"/>
</dbReference>
<comment type="pathway">
    <text evidence="2">Secondary metabolite biosynthesis; terpenoid biosynthesis.</text>
</comment>
<dbReference type="EMBL" id="BDQV01000022">
    <property type="protein sequence ID" value="GAY44001.1"/>
    <property type="molecule type" value="Genomic_DNA"/>
</dbReference>
<dbReference type="Pfam" id="PF00067">
    <property type="entry name" value="p450"/>
    <property type="match status" value="1"/>
</dbReference>
<keyword evidence="7 9" id="KW-0408">Iron</keyword>
<evidence type="ECO:0000256" key="10">
    <source>
        <dbReference type="RuleBase" id="RU000461"/>
    </source>
</evidence>
<dbReference type="InterPro" id="IPR036396">
    <property type="entry name" value="Cyt_P450_sf"/>
</dbReference>
<dbReference type="InterPro" id="IPR001128">
    <property type="entry name" value="Cyt_P450"/>
</dbReference>
<evidence type="ECO:0008006" key="14">
    <source>
        <dbReference type="Google" id="ProtNLM"/>
    </source>
</evidence>
<evidence type="ECO:0000256" key="11">
    <source>
        <dbReference type="SAM" id="Phobius"/>
    </source>
</evidence>
<evidence type="ECO:0000256" key="6">
    <source>
        <dbReference type="ARBA" id="ARBA00023002"/>
    </source>
</evidence>
<name>A0A2H5NVH3_CITUN</name>
<keyword evidence="11" id="KW-0472">Membrane</keyword>
<evidence type="ECO:0000256" key="1">
    <source>
        <dbReference type="ARBA" id="ARBA00001971"/>
    </source>
</evidence>
<evidence type="ECO:0000256" key="5">
    <source>
        <dbReference type="ARBA" id="ARBA00022723"/>
    </source>
</evidence>
<dbReference type="PANTHER" id="PTHR47955">
    <property type="entry name" value="CYTOCHROME P450 FAMILY 71 PROTEIN"/>
    <property type="match status" value="1"/>
</dbReference>
<dbReference type="PRINTS" id="PR00385">
    <property type="entry name" value="P450"/>
</dbReference>
<reference evidence="12 13" key="1">
    <citation type="journal article" date="2017" name="Front. Genet.">
        <title>Draft sequencing of the heterozygous diploid genome of Satsuma (Citrus unshiu Marc.) using a hybrid assembly approach.</title>
        <authorList>
            <person name="Shimizu T."/>
            <person name="Tanizawa Y."/>
            <person name="Mochizuki T."/>
            <person name="Nagasaki H."/>
            <person name="Yoshioka T."/>
            <person name="Toyoda A."/>
            <person name="Fujiyama A."/>
            <person name="Kaminuma E."/>
            <person name="Nakamura Y."/>
        </authorList>
    </citation>
    <scope>NUCLEOTIDE SEQUENCE [LARGE SCALE GENOMIC DNA]</scope>
    <source>
        <strain evidence="13">cv. Miyagawa wase</strain>
    </source>
</reference>
<keyword evidence="11" id="KW-1133">Transmembrane helix</keyword>
<comment type="similarity">
    <text evidence="3 10">Belongs to the cytochrome P450 family.</text>
</comment>
<comment type="cofactor">
    <cofactor evidence="1 9">
        <name>heme</name>
        <dbReference type="ChEBI" id="CHEBI:30413"/>
    </cofactor>
</comment>
<evidence type="ECO:0000256" key="9">
    <source>
        <dbReference type="PIRSR" id="PIRSR602401-1"/>
    </source>
</evidence>
<dbReference type="FunFam" id="1.10.630.10:FF:000043">
    <property type="entry name" value="Cytochrome P450 99A2"/>
    <property type="match status" value="1"/>
</dbReference>
<evidence type="ECO:0000313" key="13">
    <source>
        <dbReference type="Proteomes" id="UP000236630"/>
    </source>
</evidence>
<evidence type="ECO:0000256" key="4">
    <source>
        <dbReference type="ARBA" id="ARBA00022617"/>
    </source>
</evidence>
<dbReference type="GO" id="GO:0005506">
    <property type="term" value="F:iron ion binding"/>
    <property type="evidence" value="ECO:0007669"/>
    <property type="project" value="InterPro"/>
</dbReference>
<dbReference type="SUPFAM" id="SSF48264">
    <property type="entry name" value="Cytochrome P450"/>
    <property type="match status" value="1"/>
</dbReference>
<keyword evidence="11" id="KW-0812">Transmembrane</keyword>
<evidence type="ECO:0000256" key="8">
    <source>
        <dbReference type="ARBA" id="ARBA00023033"/>
    </source>
</evidence>
<keyword evidence="4 9" id="KW-0349">Heme</keyword>
<dbReference type="GO" id="GO:0004497">
    <property type="term" value="F:monooxygenase activity"/>
    <property type="evidence" value="ECO:0007669"/>
    <property type="project" value="UniProtKB-KW"/>
</dbReference>
<dbReference type="STRING" id="55188.A0A2H5NVH3"/>
<dbReference type="PRINTS" id="PR00463">
    <property type="entry name" value="EP450I"/>
</dbReference>
<keyword evidence="8 10" id="KW-0503">Monooxygenase</keyword>
<dbReference type="AlphaFoldDB" id="A0A2H5NVH3"/>
<keyword evidence="13" id="KW-1185">Reference proteome</keyword>
<protein>
    <recommendedName>
        <fullName evidence="14">Cytochrome P450</fullName>
    </recommendedName>
</protein>
<accession>A0A2H5NVH3</accession>
<dbReference type="Gene3D" id="1.10.630.10">
    <property type="entry name" value="Cytochrome P450"/>
    <property type="match status" value="1"/>
</dbReference>
<comment type="caution">
    <text evidence="12">The sequence shown here is derived from an EMBL/GenBank/DDBJ whole genome shotgun (WGS) entry which is preliminary data.</text>
</comment>
<dbReference type="InterPro" id="IPR002401">
    <property type="entry name" value="Cyt_P450_E_grp-I"/>
</dbReference>
<dbReference type="PROSITE" id="PS00086">
    <property type="entry name" value="CYTOCHROME_P450"/>
    <property type="match status" value="1"/>
</dbReference>
<gene>
    <name evidence="12" type="ORF">CUMW_078910</name>
</gene>
<keyword evidence="5 9" id="KW-0479">Metal-binding</keyword>
<organism evidence="12 13">
    <name type="scientific">Citrus unshiu</name>
    <name type="common">Satsuma mandarin</name>
    <name type="synonym">Citrus nobilis var. unshiu</name>
    <dbReference type="NCBI Taxonomy" id="55188"/>
    <lineage>
        <taxon>Eukaryota</taxon>
        <taxon>Viridiplantae</taxon>
        <taxon>Streptophyta</taxon>
        <taxon>Embryophyta</taxon>
        <taxon>Tracheophyta</taxon>
        <taxon>Spermatophyta</taxon>
        <taxon>Magnoliopsida</taxon>
        <taxon>eudicotyledons</taxon>
        <taxon>Gunneridae</taxon>
        <taxon>Pentapetalae</taxon>
        <taxon>rosids</taxon>
        <taxon>malvids</taxon>
        <taxon>Sapindales</taxon>
        <taxon>Rutaceae</taxon>
        <taxon>Aurantioideae</taxon>
        <taxon>Citrus</taxon>
    </lineage>
</organism>
<dbReference type="InterPro" id="IPR017972">
    <property type="entry name" value="Cyt_P450_CS"/>
</dbReference>
<dbReference type="GO" id="GO:0016705">
    <property type="term" value="F:oxidoreductase activity, acting on paired donors, with incorporation or reduction of molecular oxygen"/>
    <property type="evidence" value="ECO:0007669"/>
    <property type="project" value="InterPro"/>
</dbReference>
<feature type="transmembrane region" description="Helical" evidence="11">
    <location>
        <begin position="49"/>
        <end position="68"/>
    </location>
</feature>
<dbReference type="GO" id="GO:0020037">
    <property type="term" value="F:heme binding"/>
    <property type="evidence" value="ECO:0007669"/>
    <property type="project" value="InterPro"/>
</dbReference>
<evidence type="ECO:0000256" key="3">
    <source>
        <dbReference type="ARBA" id="ARBA00010617"/>
    </source>
</evidence>
<evidence type="ECO:0000256" key="7">
    <source>
        <dbReference type="ARBA" id="ARBA00023004"/>
    </source>
</evidence>
<evidence type="ECO:0000313" key="12">
    <source>
        <dbReference type="EMBL" id="GAY44001.1"/>
    </source>
</evidence>
<sequence>MHVDVRDSECDYTFDSILHSCCACTRTIITRESRELERENQSREMMDSFTPQVLLPLFVVSIITLLYWKLLSRSRSQPATAANTPPSPPNKYPIIGHLHLLTDMPHHTFAALADKLGPIFHLQLGQVPTVVISSSELAKLVLKTHDHVFASRPQLIADQYISFGCSDVTFASYGPYWRQVRKICVTELLSSKRVGSFQAVRDEEVKRLLTSVKSQCGSVTDMSKLFFTLANDILCLAAFGMRYVNEEGKKSNNLASVFTESQELLSGFCIGDFFPEWGWLSSLSGYTRRLRKNTQDLTVAIDEIISEHLFRKQATDDSGGSSLMDGDVDGDGDFIDVLLRVQQRDDLEVPITDDNLKALVLDMFMAGTDTTAATMEWTMTELARHPRVMKKAQEEVRRVASGSGEVNESHIQQLRYMKAVIKETMRLHPTVPLLVPRESMEKCVLEGYEIPAKTRILINSYAIGRDPKSWENPLEYIPERFVENNIDFKDQDFRLLPFGGGRRGCPGYNFGLATVETALARLLYHFDWALPPGVGADDVDLHEIFGLATRKKSPLLLLPIANKDREFK</sequence>
<feature type="binding site" description="axial binding residue" evidence="9">
    <location>
        <position position="505"/>
    </location>
    <ligand>
        <name>heme</name>
        <dbReference type="ChEBI" id="CHEBI:30413"/>
    </ligand>
    <ligandPart>
        <name>Fe</name>
        <dbReference type="ChEBI" id="CHEBI:18248"/>
    </ligandPart>
</feature>
<proteinExistence type="inferred from homology"/>
<evidence type="ECO:0000256" key="2">
    <source>
        <dbReference type="ARBA" id="ARBA00004721"/>
    </source>
</evidence>
<keyword evidence="6 10" id="KW-0560">Oxidoreductase</keyword>
<dbReference type="Proteomes" id="UP000236630">
    <property type="component" value="Unassembled WGS sequence"/>
</dbReference>